<keyword evidence="1" id="KW-0812">Transmembrane</keyword>
<dbReference type="GeneID" id="30014434"/>
<dbReference type="Proteomes" id="UP000078343">
    <property type="component" value="Unassembled WGS sequence"/>
</dbReference>
<gene>
    <name evidence="3" type="ORF">AYL99_10266</name>
</gene>
<feature type="chain" id="PRO_5008098317" evidence="2">
    <location>
        <begin position="18"/>
        <end position="498"/>
    </location>
</feature>
<feature type="transmembrane region" description="Helical" evidence="1">
    <location>
        <begin position="167"/>
        <end position="189"/>
    </location>
</feature>
<evidence type="ECO:0000256" key="2">
    <source>
        <dbReference type="SAM" id="SignalP"/>
    </source>
</evidence>
<comment type="caution">
    <text evidence="3">The sequence shown here is derived from an EMBL/GenBank/DDBJ whole genome shotgun (WGS) entry which is preliminary data.</text>
</comment>
<accession>A0A178Z7Z3</accession>
<sequence>MFRFPTIFLAILGLTRAVALPRDLTTDATGRDWQAAVQNINGMNSILTLLPVLTGKVQNIKLVASRSFPASFVVAGIGAGRVLSKLQLGILLWSFELYRNTVAELSYAHDEYVNRFMPKLRHVPSGTAERHTTSLIVNHNPAEAYMVEAWFQARGHASTVRLKQNNYVRLLVGSVIYLALYSGEIFLAVQNGANGTGQLLIVVQTICVCLWLAAVVMIQIARGQGKAEVQLNRLGSPEYRCLQIPTAGEQVTCVILSFHLNNLSGFQVYGANYEQPILRVAGGLILVSGILDLVSTVLIVGLTAWAYPWIGLEVAIILTKVVFCLEPTREIEIAVVDADGNGPIQGGFDPLPLQIQLADPLACERVTTNHNVLRDTHTGRDWQSTSAGLWIGQEYTAPDSSGGFSTMYLTLNGEKKLSLTADEPEKQDNQALQREFLAALASVVEANAVPGEKFIAAVEQTLDNIKRTMAANWFAFGSKDVMDKVNRARRNRRWRRFL</sequence>
<evidence type="ECO:0000256" key="1">
    <source>
        <dbReference type="SAM" id="Phobius"/>
    </source>
</evidence>
<dbReference type="STRING" id="1367422.A0A178Z7Z3"/>
<dbReference type="AlphaFoldDB" id="A0A178Z7Z3"/>
<keyword evidence="4" id="KW-1185">Reference proteome</keyword>
<proteinExistence type="predicted"/>
<feature type="transmembrane region" description="Helical" evidence="1">
    <location>
        <begin position="201"/>
        <end position="221"/>
    </location>
</feature>
<keyword evidence="1" id="KW-0472">Membrane</keyword>
<keyword evidence="1" id="KW-1133">Transmembrane helix</keyword>
<protein>
    <submittedName>
        <fullName evidence="3">Uncharacterized protein</fullName>
    </submittedName>
</protein>
<feature type="transmembrane region" description="Helical" evidence="1">
    <location>
        <begin position="277"/>
        <end position="300"/>
    </location>
</feature>
<organism evidence="3 4">
    <name type="scientific">Fonsecaea erecta</name>
    <dbReference type="NCBI Taxonomy" id="1367422"/>
    <lineage>
        <taxon>Eukaryota</taxon>
        <taxon>Fungi</taxon>
        <taxon>Dikarya</taxon>
        <taxon>Ascomycota</taxon>
        <taxon>Pezizomycotina</taxon>
        <taxon>Eurotiomycetes</taxon>
        <taxon>Chaetothyriomycetidae</taxon>
        <taxon>Chaetothyriales</taxon>
        <taxon>Herpotrichiellaceae</taxon>
        <taxon>Fonsecaea</taxon>
    </lineage>
</organism>
<dbReference type="RefSeq" id="XP_018688660.1">
    <property type="nucleotide sequence ID" value="XM_018841772.1"/>
</dbReference>
<keyword evidence="2" id="KW-0732">Signal</keyword>
<dbReference type="EMBL" id="LVYI01000011">
    <property type="protein sequence ID" value="OAP55293.1"/>
    <property type="molecule type" value="Genomic_DNA"/>
</dbReference>
<reference evidence="3 4" key="1">
    <citation type="submission" date="2016-04" db="EMBL/GenBank/DDBJ databases">
        <title>Draft genome of Fonsecaea erecta CBS 125763.</title>
        <authorList>
            <person name="Weiss V.A."/>
            <person name="Vicente V.A."/>
            <person name="Raittz R.T."/>
            <person name="Moreno L.F."/>
            <person name="De Souza E.M."/>
            <person name="Pedrosa F.O."/>
            <person name="Steffens M.B."/>
            <person name="Faoro H."/>
            <person name="Tadra-Sfeir M.Z."/>
            <person name="Najafzadeh M.J."/>
            <person name="Felipe M.S."/>
            <person name="Teixeira M."/>
            <person name="Sun J."/>
            <person name="Xi L."/>
            <person name="Gomes R."/>
            <person name="De Azevedo C.M."/>
            <person name="Salgado C.G."/>
            <person name="Da Silva M.B."/>
            <person name="Nascimento M.F."/>
            <person name="Queiroz-Telles F."/>
            <person name="Attili D.S."/>
            <person name="Gorbushina A."/>
        </authorList>
    </citation>
    <scope>NUCLEOTIDE SEQUENCE [LARGE SCALE GENOMIC DNA]</scope>
    <source>
        <strain evidence="3 4">CBS 125763</strain>
    </source>
</reference>
<feature type="signal peptide" evidence="2">
    <location>
        <begin position="1"/>
        <end position="17"/>
    </location>
</feature>
<evidence type="ECO:0000313" key="3">
    <source>
        <dbReference type="EMBL" id="OAP55293.1"/>
    </source>
</evidence>
<feature type="transmembrane region" description="Helical" evidence="1">
    <location>
        <begin position="306"/>
        <end position="325"/>
    </location>
</feature>
<evidence type="ECO:0000313" key="4">
    <source>
        <dbReference type="Proteomes" id="UP000078343"/>
    </source>
</evidence>
<name>A0A178Z7Z3_9EURO</name>
<dbReference type="OrthoDB" id="2754405at2759"/>